<feature type="compositionally biased region" description="Acidic residues" evidence="1">
    <location>
        <begin position="90"/>
        <end position="105"/>
    </location>
</feature>
<feature type="region of interest" description="Disordered" evidence="1">
    <location>
        <begin position="1"/>
        <end position="116"/>
    </location>
</feature>
<dbReference type="OrthoDB" id="2669721at2759"/>
<reference evidence="2 3" key="1">
    <citation type="journal article" date="2020" name="ISME J.">
        <title>Uncovering the hidden diversity of litter-decomposition mechanisms in mushroom-forming fungi.</title>
        <authorList>
            <person name="Floudas D."/>
            <person name="Bentzer J."/>
            <person name="Ahren D."/>
            <person name="Johansson T."/>
            <person name="Persson P."/>
            <person name="Tunlid A."/>
        </authorList>
    </citation>
    <scope>NUCLEOTIDE SEQUENCE [LARGE SCALE GENOMIC DNA]</scope>
    <source>
        <strain evidence="2 3">CBS 175.51</strain>
    </source>
</reference>
<feature type="compositionally biased region" description="Pro residues" evidence="1">
    <location>
        <begin position="66"/>
        <end position="75"/>
    </location>
</feature>
<evidence type="ECO:0000313" key="2">
    <source>
        <dbReference type="EMBL" id="KAF5323081.1"/>
    </source>
</evidence>
<accession>A0A8H5F486</accession>
<evidence type="ECO:0000256" key="1">
    <source>
        <dbReference type="SAM" id="MobiDB-lite"/>
    </source>
</evidence>
<protein>
    <recommendedName>
        <fullName evidence="4">Transposase family Tnp2 protein</fullName>
    </recommendedName>
</protein>
<organism evidence="2 3">
    <name type="scientific">Ephemerocybe angulata</name>
    <dbReference type="NCBI Taxonomy" id="980116"/>
    <lineage>
        <taxon>Eukaryota</taxon>
        <taxon>Fungi</taxon>
        <taxon>Dikarya</taxon>
        <taxon>Basidiomycota</taxon>
        <taxon>Agaricomycotina</taxon>
        <taxon>Agaricomycetes</taxon>
        <taxon>Agaricomycetidae</taxon>
        <taxon>Agaricales</taxon>
        <taxon>Agaricineae</taxon>
        <taxon>Psathyrellaceae</taxon>
        <taxon>Ephemerocybe</taxon>
    </lineage>
</organism>
<dbReference type="Proteomes" id="UP000541558">
    <property type="component" value="Unassembled WGS sequence"/>
</dbReference>
<feature type="compositionally biased region" description="Low complexity" evidence="1">
    <location>
        <begin position="1"/>
        <end position="12"/>
    </location>
</feature>
<sequence length="1014" mass="114799">MTPIPQQIQGPHQPDEDDDDDMYVEPNYRPPSAMDQDIPGDGIAGGSPMLSPSPNAPSPEIVRSPSPHPAVPTPAPSASTPPAAHRRREDEDEETSEAEEEEEDPQLGRQRTQDRQVDMDALRAREAAQAIRNQNPFNDVEEEPFELASNIESIQETLGYIDELRNTSFDNSGLPQSIIEQIRQPLEGAPTLSENEQFFIDLYFATFGAPESVYNKVRDAVSRRFSTEEAPFEVPSLYKIRKLVQQLTGIVVVQDDMCVDSCMAFTGKHAAKKECTVCSKPRYLVGARDGKERPRKQMTTILLAPQLQAVRRSPKGASNMRYRQQKVHEFRQHQRETTNNPGATIYDDVFCGSDYLALHDRLSLTEDDIVVGLSLDGAQLYQNVESDTWIGIWIVYDYNPSIRYKRRHVLPAFVIPGPNKPKILDSFTFRSLQHLSAAQREESGRGIKCWDALKEAVIFARIILLLCIADVMALIAMDGRVGHHGAKGCRLGCKLKGRPKPGQGFYYAVHNKPDNYDQPGCDHPDTNVRTITAIPPVSYYEESLKALVESRNPTHYEDVRKETGLCKPSILSGLLQTHMLAIPRCFTVDLMHLFFINLGQLFIPLWQGKLPCKATDSKASWTWARLTGEQWKQHGALVGESHRYFPSMFHRTPRDPAKKINTKYKATEYYLYLYGLGPGFFRTFLPRIYWRNFCRLVAITRLYIQRSITGEQLRYGETMAVQFVEEYEEIYYQRRVDRIHFCRPAIHTIIHVAREAARVGPGAYYTQFTMERAIGYFGQEIRQPSNPFGNLAQITVRASQMSALKVVFPSLDPPPSLPRTSFATNTQGYTLLGPKSRFPEKIEGLEGHAIQLVYGAPVSKYIKWGRLRLPNGQISRSRMREDRQVAREVRVAKNVKMLIDGEVGYGEVLFYFTHTLAQPTGEIGEIVPRDFKALVSFYGRPNIDLYQDSFKTLWACALSGTDIRVVDISCIASVVSMQPLPRVEGDPEGLWFVVEKSGLDDKDTTPEEDNEDTL</sequence>
<comment type="caution">
    <text evidence="2">The sequence shown here is derived from an EMBL/GenBank/DDBJ whole genome shotgun (WGS) entry which is preliminary data.</text>
</comment>
<dbReference type="PANTHER" id="PTHR46579:SF1">
    <property type="entry name" value="F5_8 TYPE C DOMAIN-CONTAINING PROTEIN"/>
    <property type="match status" value="1"/>
</dbReference>
<evidence type="ECO:0008006" key="4">
    <source>
        <dbReference type="Google" id="ProtNLM"/>
    </source>
</evidence>
<evidence type="ECO:0000313" key="3">
    <source>
        <dbReference type="Proteomes" id="UP000541558"/>
    </source>
</evidence>
<name>A0A8H5F486_9AGAR</name>
<keyword evidence="3" id="KW-1185">Reference proteome</keyword>
<dbReference type="PANTHER" id="PTHR46579">
    <property type="entry name" value="F5/8 TYPE C DOMAIN-CONTAINING PROTEIN-RELATED"/>
    <property type="match status" value="1"/>
</dbReference>
<dbReference type="EMBL" id="JAACJK010000167">
    <property type="protein sequence ID" value="KAF5323081.1"/>
    <property type="molecule type" value="Genomic_DNA"/>
</dbReference>
<dbReference type="AlphaFoldDB" id="A0A8H5F486"/>
<proteinExistence type="predicted"/>
<gene>
    <name evidence="2" type="ORF">D9611_009252</name>
</gene>